<dbReference type="EMBL" id="KN819375">
    <property type="protein sequence ID" value="KIJ11645.1"/>
    <property type="molecule type" value="Genomic_DNA"/>
</dbReference>
<dbReference type="InterPro" id="IPR050167">
    <property type="entry name" value="Ser_Thr_protein_kinase"/>
</dbReference>
<sequence>MEASDIQEVTEVICREVSVWVTLSHENILPLYGITSDFGNLPALVSPWMENGSLKDYSLKPGLPDDSASKLAMVSPLSILHDKGIVHGNLVNTNVLIDNSGEPRITDFGLSVVLKEQDDATFNTSFVGNVRWTAPELLDSVPMVGECQENAPISKPTKASDIYSFGCIMAYVFEGKIPYHYVKRDAQIIMDISQGINPRRPMEPAIDDRDWELIQRCWRHEPHSRPSDEDVITFVGAYPRSP</sequence>
<evidence type="ECO:0000259" key="1">
    <source>
        <dbReference type="PROSITE" id="PS50011"/>
    </source>
</evidence>
<proteinExistence type="predicted"/>
<dbReference type="AlphaFoldDB" id="A0A0C9T7K9"/>
<reference evidence="2 3" key="1">
    <citation type="submission" date="2014-06" db="EMBL/GenBank/DDBJ databases">
        <authorList>
            <consortium name="DOE Joint Genome Institute"/>
            <person name="Kuo A."/>
            <person name="Kohler A."/>
            <person name="Nagy L.G."/>
            <person name="Floudas D."/>
            <person name="Copeland A."/>
            <person name="Barry K.W."/>
            <person name="Cichocki N."/>
            <person name="Veneault-Fourrey C."/>
            <person name="LaButti K."/>
            <person name="Lindquist E.A."/>
            <person name="Lipzen A."/>
            <person name="Lundell T."/>
            <person name="Morin E."/>
            <person name="Murat C."/>
            <person name="Sun H."/>
            <person name="Tunlid A."/>
            <person name="Henrissat B."/>
            <person name="Grigoriev I.V."/>
            <person name="Hibbett D.S."/>
            <person name="Martin F."/>
            <person name="Nordberg H.P."/>
            <person name="Cantor M.N."/>
            <person name="Hua S.X."/>
        </authorList>
    </citation>
    <scope>NUCLEOTIDE SEQUENCE [LARGE SCALE GENOMIC DNA]</scope>
    <source>
        <strain evidence="2 3">ATCC 200175</strain>
    </source>
</reference>
<dbReference type="InterPro" id="IPR000719">
    <property type="entry name" value="Prot_kinase_dom"/>
</dbReference>
<keyword evidence="3" id="KW-1185">Reference proteome</keyword>
<evidence type="ECO:0000313" key="2">
    <source>
        <dbReference type="EMBL" id="KIJ11645.1"/>
    </source>
</evidence>
<feature type="domain" description="Protein kinase" evidence="1">
    <location>
        <begin position="1"/>
        <end position="242"/>
    </location>
</feature>
<gene>
    <name evidence="2" type="ORF">PAXINDRAFT_84205</name>
</gene>
<dbReference type="SUPFAM" id="SSF56112">
    <property type="entry name" value="Protein kinase-like (PK-like)"/>
    <property type="match status" value="1"/>
</dbReference>
<dbReference type="GO" id="GO:0007165">
    <property type="term" value="P:signal transduction"/>
    <property type="evidence" value="ECO:0007669"/>
    <property type="project" value="TreeGrafter"/>
</dbReference>
<protein>
    <recommendedName>
        <fullName evidence="1">Protein kinase domain-containing protein</fullName>
    </recommendedName>
</protein>
<organism evidence="2 3">
    <name type="scientific">Paxillus involutus ATCC 200175</name>
    <dbReference type="NCBI Taxonomy" id="664439"/>
    <lineage>
        <taxon>Eukaryota</taxon>
        <taxon>Fungi</taxon>
        <taxon>Dikarya</taxon>
        <taxon>Basidiomycota</taxon>
        <taxon>Agaricomycotina</taxon>
        <taxon>Agaricomycetes</taxon>
        <taxon>Agaricomycetidae</taxon>
        <taxon>Boletales</taxon>
        <taxon>Paxilineae</taxon>
        <taxon>Paxillaceae</taxon>
        <taxon>Paxillus</taxon>
    </lineage>
</organism>
<dbReference type="GO" id="GO:0005737">
    <property type="term" value="C:cytoplasm"/>
    <property type="evidence" value="ECO:0007669"/>
    <property type="project" value="TreeGrafter"/>
</dbReference>
<accession>A0A0C9T7K9</accession>
<evidence type="ECO:0000313" key="3">
    <source>
        <dbReference type="Proteomes" id="UP000053647"/>
    </source>
</evidence>
<dbReference type="Pfam" id="PF00069">
    <property type="entry name" value="Pkinase"/>
    <property type="match status" value="1"/>
</dbReference>
<dbReference type="PANTHER" id="PTHR23257">
    <property type="entry name" value="SERINE-THREONINE PROTEIN KINASE"/>
    <property type="match status" value="1"/>
</dbReference>
<dbReference type="Gene3D" id="1.10.510.10">
    <property type="entry name" value="Transferase(Phosphotransferase) domain 1"/>
    <property type="match status" value="1"/>
</dbReference>
<dbReference type="PIRSF" id="PIRSF000654">
    <property type="entry name" value="Integrin-linked_kinase"/>
    <property type="match status" value="1"/>
</dbReference>
<dbReference type="PROSITE" id="PS50011">
    <property type="entry name" value="PROTEIN_KINASE_DOM"/>
    <property type="match status" value="1"/>
</dbReference>
<name>A0A0C9T7K9_PAXIN</name>
<dbReference type="GO" id="GO:0004672">
    <property type="term" value="F:protein kinase activity"/>
    <property type="evidence" value="ECO:0007669"/>
    <property type="project" value="InterPro"/>
</dbReference>
<dbReference type="InterPro" id="IPR011009">
    <property type="entry name" value="Kinase-like_dom_sf"/>
</dbReference>
<dbReference type="OrthoDB" id="346907at2759"/>
<dbReference type="Proteomes" id="UP000053647">
    <property type="component" value="Unassembled WGS sequence"/>
</dbReference>
<dbReference type="HOGENOM" id="CLU_000288_7_18_1"/>
<dbReference type="GO" id="GO:0005524">
    <property type="term" value="F:ATP binding"/>
    <property type="evidence" value="ECO:0007669"/>
    <property type="project" value="InterPro"/>
</dbReference>
<reference evidence="3" key="2">
    <citation type="submission" date="2015-01" db="EMBL/GenBank/DDBJ databases">
        <title>Evolutionary Origins and Diversification of the Mycorrhizal Mutualists.</title>
        <authorList>
            <consortium name="DOE Joint Genome Institute"/>
            <consortium name="Mycorrhizal Genomics Consortium"/>
            <person name="Kohler A."/>
            <person name="Kuo A."/>
            <person name="Nagy L.G."/>
            <person name="Floudas D."/>
            <person name="Copeland A."/>
            <person name="Barry K.W."/>
            <person name="Cichocki N."/>
            <person name="Veneault-Fourrey C."/>
            <person name="LaButti K."/>
            <person name="Lindquist E.A."/>
            <person name="Lipzen A."/>
            <person name="Lundell T."/>
            <person name="Morin E."/>
            <person name="Murat C."/>
            <person name="Riley R."/>
            <person name="Ohm R."/>
            <person name="Sun H."/>
            <person name="Tunlid A."/>
            <person name="Henrissat B."/>
            <person name="Grigoriev I.V."/>
            <person name="Hibbett D.S."/>
            <person name="Martin F."/>
        </authorList>
    </citation>
    <scope>NUCLEOTIDE SEQUENCE [LARGE SCALE GENOMIC DNA]</scope>
    <source>
        <strain evidence="3">ATCC 200175</strain>
    </source>
</reference>